<accession>A0A288TZ79</accession>
<name>A0A288TZ79_9CAUD</name>
<reference evidence="2" key="1">
    <citation type="submission" date="2016-12" db="EMBL/GenBank/DDBJ databases">
        <authorList>
            <person name="Lee J.-H."/>
            <person name="Kim Y.-T."/>
            <person name="Kim J.-H."/>
            <person name="Ryu S.-R."/>
        </authorList>
    </citation>
    <scope>NUCLEOTIDE SEQUENCE [LARGE SCALE GENOMIC DNA]</scope>
</reference>
<sequence length="91" mass="10463">MEKQIIVNFLKEIEKNIKMVNRGLKSENETHSELVGMYNGIKLAMKTINPDTVNMDLHYTRKTLDNLFLGTNEQKENALKALENALLITEN</sequence>
<organism evidence="1 2">
    <name type="scientific">Enterococcus phage EFP01</name>
    <dbReference type="NCBI Taxonomy" id="1926594"/>
    <lineage>
        <taxon>Viruses</taxon>
        <taxon>Duplodnaviria</taxon>
        <taxon>Heunggongvirae</taxon>
        <taxon>Uroviricota</taxon>
        <taxon>Caudoviricetes</taxon>
        <taxon>Herelleviridae</taxon>
        <taxon>Brockvirinae</taxon>
        <taxon>Schiekvirus</taxon>
        <taxon>Schiekvirus EFP01</taxon>
    </lineage>
</organism>
<gene>
    <name evidence="1" type="ORF">EFP01_190</name>
</gene>
<proteinExistence type="predicted"/>
<evidence type="ECO:0000313" key="1">
    <source>
        <dbReference type="EMBL" id="APZ82117.1"/>
    </source>
</evidence>
<evidence type="ECO:0000313" key="2">
    <source>
        <dbReference type="Proteomes" id="UP000224269"/>
    </source>
</evidence>
<dbReference type="Proteomes" id="UP000224269">
    <property type="component" value="Segment"/>
</dbReference>
<dbReference type="EMBL" id="KY549443">
    <property type="protein sequence ID" value="APZ82117.1"/>
    <property type="molecule type" value="Genomic_DNA"/>
</dbReference>
<protein>
    <submittedName>
        <fullName evidence="1">Uncharacterized protein</fullName>
    </submittedName>
</protein>
<keyword evidence="2" id="KW-1185">Reference proteome</keyword>